<dbReference type="eggNOG" id="COG0365">
    <property type="taxonomic scope" value="Bacteria"/>
</dbReference>
<keyword evidence="3 10" id="KW-0436">Ligase</keyword>
<sequence length="633" mass="69110">MEGIWYPREAEATRLYRLMQALGFSDYGAFHRYSVEEPEGFYRALLDHLALPWRRPYERAIEGGFPFPRFFTGGALNLTDWTLRHPEGALALVHETEDGAVRSLTYGELKAEVARRAGELRAFGVERGDRVGLWLPLSLEAALYLLATAHLGAIAIPIFSGYGAEAAAVRLKDAEAKLLIVQDGFLRRGRRVELLGEARKARALAGTEKLLVVQRLGLPLEEGEAPAGSQGEEVSGKTLESMDPFMLIYTSGTTGRPKGTVHYHAGFPLKAALDLALLFDLRPGDRLFWFTDLGWMMGPWAILGGLALGATVILYDGAPDHPEPGRLWQLVEAHRATHLGLSPTLVRALIPFGEEPVKAHDLSSLRVLGSTGEPWNLEPYLWFFRVVGEERRPIVNYSGGTEVSGGILGNVLLRPIKPMGFNAPAPGIEAAVLDEGGRPVRGQVGELAVLKPWPGMTKGFWRDEERYLKTYFGKIPGVWVHGDFALLDEEGHFFILGRSDDTLKVAGKRVGPAEVETAAMAHPALRECAAIGVPHPVKGEAILLFAVLKPGFQASPALAEEVAEEVAKALGKPLRPERVLFVPDLPKTRNAKVMRRVVRAAYLGQDPGDLSALENPEAVEAIRLAAQSGEGKP</sequence>
<dbReference type="EC" id="6.2.1.1" evidence="2"/>
<keyword evidence="5" id="KW-0067">ATP-binding</keyword>
<keyword evidence="4" id="KW-0547">Nucleotide-binding</keyword>
<dbReference type="OrthoDB" id="23610at2"/>
<dbReference type="SUPFAM" id="SSF56801">
    <property type="entry name" value="Acetyl-CoA synthetase-like"/>
    <property type="match status" value="1"/>
</dbReference>
<dbReference type="AlphaFoldDB" id="K7R4N3"/>
<dbReference type="Gene3D" id="3.40.50.12780">
    <property type="entry name" value="N-terminal domain of ligase-like"/>
    <property type="match status" value="1"/>
</dbReference>
<keyword evidence="6" id="KW-0007">Acetylation</keyword>
<keyword evidence="11" id="KW-1185">Reference proteome</keyword>
<evidence type="ECO:0000256" key="5">
    <source>
        <dbReference type="ARBA" id="ARBA00022840"/>
    </source>
</evidence>
<dbReference type="KEGG" id="tos:Theos_0809"/>
<evidence type="ECO:0000256" key="3">
    <source>
        <dbReference type="ARBA" id="ARBA00022598"/>
    </source>
</evidence>
<dbReference type="STRING" id="751945.Theos_0809"/>
<dbReference type="PATRIC" id="fig|751945.3.peg.797"/>
<proteinExistence type="inferred from homology"/>
<feature type="domain" description="AMP-binding enzyme C-terminal" evidence="8">
    <location>
        <begin position="514"/>
        <end position="592"/>
    </location>
</feature>
<evidence type="ECO:0000259" key="8">
    <source>
        <dbReference type="Pfam" id="PF13193"/>
    </source>
</evidence>
<accession>K7R4N3</accession>
<dbReference type="GO" id="GO:0005524">
    <property type="term" value="F:ATP binding"/>
    <property type="evidence" value="ECO:0007669"/>
    <property type="project" value="UniProtKB-KW"/>
</dbReference>
<dbReference type="InterPro" id="IPR032387">
    <property type="entry name" value="ACAS_N"/>
</dbReference>
<evidence type="ECO:0000256" key="6">
    <source>
        <dbReference type="ARBA" id="ARBA00022990"/>
    </source>
</evidence>
<dbReference type="Pfam" id="PF16177">
    <property type="entry name" value="ACAS_N"/>
    <property type="match status" value="1"/>
</dbReference>
<dbReference type="EMBL" id="CP003249">
    <property type="protein sequence ID" value="AFV75869.1"/>
    <property type="molecule type" value="Genomic_DNA"/>
</dbReference>
<evidence type="ECO:0000256" key="1">
    <source>
        <dbReference type="ARBA" id="ARBA00006432"/>
    </source>
</evidence>
<gene>
    <name evidence="10" type="ORF">Theos_0809</name>
</gene>
<dbReference type="PANTHER" id="PTHR24095">
    <property type="entry name" value="ACETYL-COENZYME A SYNTHETASE"/>
    <property type="match status" value="1"/>
</dbReference>
<dbReference type="HOGENOM" id="CLU_000022_3_6_0"/>
<dbReference type="PROSITE" id="PS00455">
    <property type="entry name" value="AMP_BINDING"/>
    <property type="match status" value="1"/>
</dbReference>
<dbReference type="GO" id="GO:0006085">
    <property type="term" value="P:acetyl-CoA biosynthetic process"/>
    <property type="evidence" value="ECO:0007669"/>
    <property type="project" value="TreeGrafter"/>
</dbReference>
<dbReference type="InterPro" id="IPR025110">
    <property type="entry name" value="AMP-bd_C"/>
</dbReference>
<evidence type="ECO:0000313" key="11">
    <source>
        <dbReference type="Proteomes" id="UP000000211"/>
    </source>
</evidence>
<feature type="domain" description="AMP-dependent synthetase/ligase" evidence="7">
    <location>
        <begin position="83"/>
        <end position="461"/>
    </location>
</feature>
<evidence type="ECO:0000256" key="2">
    <source>
        <dbReference type="ARBA" id="ARBA00013275"/>
    </source>
</evidence>
<evidence type="ECO:0000313" key="10">
    <source>
        <dbReference type="EMBL" id="AFV75869.1"/>
    </source>
</evidence>
<dbReference type="GO" id="GO:0003987">
    <property type="term" value="F:acetate-CoA ligase activity"/>
    <property type="evidence" value="ECO:0007669"/>
    <property type="project" value="UniProtKB-EC"/>
</dbReference>
<dbReference type="Proteomes" id="UP000000211">
    <property type="component" value="Chromosome"/>
</dbReference>
<evidence type="ECO:0000256" key="4">
    <source>
        <dbReference type="ARBA" id="ARBA00022741"/>
    </source>
</evidence>
<evidence type="ECO:0000259" key="9">
    <source>
        <dbReference type="Pfam" id="PF16177"/>
    </source>
</evidence>
<dbReference type="RefSeq" id="WP_016329061.1">
    <property type="nucleotide sequence ID" value="NC_019386.1"/>
</dbReference>
<organism evidence="10 11">
    <name type="scientific">Thermus oshimai JL-2</name>
    <dbReference type="NCBI Taxonomy" id="751945"/>
    <lineage>
        <taxon>Bacteria</taxon>
        <taxon>Thermotogati</taxon>
        <taxon>Deinococcota</taxon>
        <taxon>Deinococci</taxon>
        <taxon>Thermales</taxon>
        <taxon>Thermaceae</taxon>
        <taxon>Thermus</taxon>
    </lineage>
</organism>
<reference evidence="10 11" key="1">
    <citation type="journal article" date="2013" name="Genome Announc.">
        <title>Whole Genome Sequencing of Thermus oshimai JL-2 and Thermus thermophilus JL-18, Incomplete Denitrifiers from the United States Great Basin.</title>
        <authorList>
            <person name="Murugapiran S.K."/>
            <person name="Huntemann M."/>
            <person name="Wei C.L."/>
            <person name="Han J."/>
            <person name="Detter J.C."/>
            <person name="Han C.S."/>
            <person name="Erkkila T.H."/>
            <person name="Teshima H."/>
            <person name="Chen A."/>
            <person name="Kyrpides N."/>
            <person name="Mavrommatis K."/>
            <person name="Markowitz V."/>
            <person name="Szeto E."/>
            <person name="Ivanova N."/>
            <person name="Pagani I."/>
            <person name="Lam J."/>
            <person name="McDonald A.I."/>
            <person name="Dodsworth J.A."/>
            <person name="Pati A."/>
            <person name="Goodwin L."/>
            <person name="Peters L."/>
            <person name="Pitluck S."/>
            <person name="Woyke T."/>
            <person name="Hedlund B.P."/>
        </authorList>
    </citation>
    <scope>NUCLEOTIDE SEQUENCE</scope>
    <source>
        <strain evidence="10 11">JL-2</strain>
    </source>
</reference>
<feature type="domain" description="Acetyl-coenzyme A synthetase N-terminal" evidence="9">
    <location>
        <begin position="27"/>
        <end position="79"/>
    </location>
</feature>
<dbReference type="InterPro" id="IPR042099">
    <property type="entry name" value="ANL_N_sf"/>
</dbReference>
<comment type="similarity">
    <text evidence="1">Belongs to the ATP-dependent AMP-binding enzyme family.</text>
</comment>
<dbReference type="PANTHER" id="PTHR24095:SF14">
    <property type="entry name" value="ACETYL-COENZYME A SYNTHETASE 1"/>
    <property type="match status" value="1"/>
</dbReference>
<name>K7R4N3_THEOS</name>
<dbReference type="InterPro" id="IPR000873">
    <property type="entry name" value="AMP-dep_synth/lig_dom"/>
</dbReference>
<dbReference type="Pfam" id="PF13193">
    <property type="entry name" value="AMP-binding_C"/>
    <property type="match status" value="1"/>
</dbReference>
<protein>
    <recommendedName>
        <fullName evidence="2">acetate--CoA ligase</fullName>
        <ecNumber evidence="2">6.2.1.1</ecNumber>
    </recommendedName>
</protein>
<dbReference type="InterPro" id="IPR020845">
    <property type="entry name" value="AMP-binding_CS"/>
</dbReference>
<dbReference type="InterPro" id="IPR045851">
    <property type="entry name" value="AMP-bd_C_sf"/>
</dbReference>
<dbReference type="Gene3D" id="3.30.300.30">
    <property type="match status" value="1"/>
</dbReference>
<evidence type="ECO:0000259" key="7">
    <source>
        <dbReference type="Pfam" id="PF00501"/>
    </source>
</evidence>
<dbReference type="Pfam" id="PF00501">
    <property type="entry name" value="AMP-binding"/>
    <property type="match status" value="1"/>
</dbReference>